<dbReference type="Proteomes" id="UP000664109">
    <property type="component" value="Unassembled WGS sequence"/>
</dbReference>
<dbReference type="Pfam" id="PF00174">
    <property type="entry name" value="Oxidored_molyb"/>
    <property type="match status" value="1"/>
</dbReference>
<name>A0ABS2UJS1_9ACTN</name>
<keyword evidence="4" id="KW-1185">Reference proteome</keyword>
<comment type="caution">
    <text evidence="3">The sequence shown here is derived from an EMBL/GenBank/DDBJ whole genome shotgun (WGS) entry which is preliminary data.</text>
</comment>
<reference evidence="3 4" key="1">
    <citation type="journal article" date="2016" name="Arch. Microbiol.">
        <title>Streptomyces zhihengii sp. nov., isolated from rhizospheric soil of Psammosilene tunicoides.</title>
        <authorList>
            <person name="Huang M.J."/>
            <person name="Fei J.J."/>
            <person name="Salam N."/>
            <person name="Kim C.J."/>
            <person name="Hozzein W.N."/>
            <person name="Xiao M."/>
            <person name="Huang H.Q."/>
            <person name="Li W.J."/>
        </authorList>
    </citation>
    <scope>NUCLEOTIDE SEQUENCE [LARGE SCALE GENOMIC DNA]</scope>
    <source>
        <strain evidence="3 4">YIM T102</strain>
    </source>
</reference>
<gene>
    <name evidence="3" type="ORF">JE024_02325</name>
</gene>
<evidence type="ECO:0000259" key="2">
    <source>
        <dbReference type="Pfam" id="PF00174"/>
    </source>
</evidence>
<dbReference type="InterPro" id="IPR000572">
    <property type="entry name" value="OxRdtase_Mopterin-bd_dom"/>
</dbReference>
<dbReference type="SUPFAM" id="SSF56524">
    <property type="entry name" value="Oxidoreductase molybdopterin-binding domain"/>
    <property type="match status" value="1"/>
</dbReference>
<protein>
    <submittedName>
        <fullName evidence="3">Molybdopterin-dependent oxidoreductase</fullName>
    </submittedName>
</protein>
<dbReference type="RefSeq" id="WP_205371947.1">
    <property type="nucleotide sequence ID" value="NZ_JAFEJA010000001.1"/>
</dbReference>
<evidence type="ECO:0000313" key="3">
    <source>
        <dbReference type="EMBL" id="MBM9617588.1"/>
    </source>
</evidence>
<dbReference type="InterPro" id="IPR036374">
    <property type="entry name" value="OxRdtase_Mopterin-bd_sf"/>
</dbReference>
<evidence type="ECO:0000313" key="4">
    <source>
        <dbReference type="Proteomes" id="UP000664109"/>
    </source>
</evidence>
<feature type="region of interest" description="Disordered" evidence="1">
    <location>
        <begin position="1"/>
        <end position="22"/>
    </location>
</feature>
<feature type="domain" description="Oxidoreductase molybdopterin-binding" evidence="2">
    <location>
        <begin position="21"/>
        <end position="156"/>
    </location>
</feature>
<sequence length="170" mass="18152">MSRPNAAPRPAPATTPAPAGSLTLWGDVAGPVTLTVADLRRDWEQHRAEVVFDCATAGPQHHTFSGPLLREVATRARPRFDPARRKERSRFLLAVSGGDGHHTLVSWAEIDADFGDAPVLLATVMDDQALDRPGPQLVVPSDRCGARYVSAVTGIWIGSPPGRTPPGARP</sequence>
<proteinExistence type="predicted"/>
<organism evidence="3 4">
    <name type="scientific">Streptomyces zhihengii</name>
    <dbReference type="NCBI Taxonomy" id="1818004"/>
    <lineage>
        <taxon>Bacteria</taxon>
        <taxon>Bacillati</taxon>
        <taxon>Actinomycetota</taxon>
        <taxon>Actinomycetes</taxon>
        <taxon>Kitasatosporales</taxon>
        <taxon>Streptomycetaceae</taxon>
        <taxon>Streptomyces</taxon>
    </lineage>
</organism>
<evidence type="ECO:0000256" key="1">
    <source>
        <dbReference type="SAM" id="MobiDB-lite"/>
    </source>
</evidence>
<dbReference type="Gene3D" id="3.90.420.10">
    <property type="entry name" value="Oxidoreductase, molybdopterin-binding domain"/>
    <property type="match status" value="1"/>
</dbReference>
<accession>A0ABS2UJS1</accession>
<dbReference type="EMBL" id="JAFEJA010000001">
    <property type="protein sequence ID" value="MBM9617588.1"/>
    <property type="molecule type" value="Genomic_DNA"/>
</dbReference>